<evidence type="ECO:0000256" key="8">
    <source>
        <dbReference type="ARBA" id="ARBA00022825"/>
    </source>
</evidence>
<dbReference type="InterPro" id="IPR029062">
    <property type="entry name" value="Class_I_gatase-like"/>
</dbReference>
<gene>
    <name evidence="10" type="ORF">ACTOB_006789</name>
</gene>
<dbReference type="PANTHER" id="PTHR36175">
    <property type="entry name" value="CYANOPHYCINASE"/>
    <property type="match status" value="1"/>
</dbReference>
<sequence length="295" mass="29689">MDGRLLIMGGAAGPALLARFVELAGAASARILVIATASETPDTAEAFHVDAFTSLGAGSARALRLATRADANAPESADLLRTATGVFFTGGDQERITGVLGGTATDSLLRELVGGGAVVLGGTSAGAAMMSGTMIVGGDRPGVTADAVRTAPGLEFLPRVLIDQHFAQRGRLNRLLSAVARYPHELGLGIDEDTAILTDGDRFEVLGSGAVTVVDAGAATDIRVPPAGPIALTGALVHVLPAGHTFHLTGRRPGIGDDSHEDREPAPPARPERVSVPAGGGGPDPAGGADRPGDL</sequence>
<dbReference type="Pfam" id="PF03575">
    <property type="entry name" value="Peptidase_S51"/>
    <property type="match status" value="1"/>
</dbReference>
<dbReference type="RefSeq" id="WP_284915981.1">
    <property type="nucleotide sequence ID" value="NZ_CP126980.1"/>
</dbReference>
<feature type="compositionally biased region" description="Basic and acidic residues" evidence="9">
    <location>
        <begin position="254"/>
        <end position="273"/>
    </location>
</feature>
<dbReference type="Gene3D" id="3.40.50.880">
    <property type="match status" value="1"/>
</dbReference>
<proteinExistence type="inferred from homology"/>
<dbReference type="GO" id="GO:0008241">
    <property type="term" value="F:peptidyl-dipeptidase activity"/>
    <property type="evidence" value="ECO:0007669"/>
    <property type="project" value="UniProtKB-EC"/>
</dbReference>
<dbReference type="PANTHER" id="PTHR36175:SF1">
    <property type="entry name" value="CYANOPHYCINASE"/>
    <property type="match status" value="1"/>
</dbReference>
<reference evidence="10 11" key="1">
    <citation type="submission" date="2023-06" db="EMBL/GenBank/DDBJ databases">
        <authorList>
            <person name="Yushchuk O."/>
            <person name="Binda E."/>
            <person name="Ruckert-Reed C."/>
            <person name="Fedorenko V."/>
            <person name="Kalinowski J."/>
            <person name="Marinelli F."/>
        </authorList>
    </citation>
    <scope>NUCLEOTIDE SEQUENCE [LARGE SCALE GENOMIC DNA]</scope>
    <source>
        <strain evidence="10 11">NRRL 3884</strain>
    </source>
</reference>
<keyword evidence="6" id="KW-0645">Protease</keyword>
<evidence type="ECO:0000256" key="4">
    <source>
        <dbReference type="ARBA" id="ARBA00013115"/>
    </source>
</evidence>
<evidence type="ECO:0000256" key="7">
    <source>
        <dbReference type="ARBA" id="ARBA00022801"/>
    </source>
</evidence>
<comment type="catalytic activity">
    <reaction evidence="1">
        <text>[L-4-(L-arginin-2-N-yl)aspartate](n) + H2O = [L-4-(L-arginin-2-N-yl)aspartate](n-1) + L-4-(L-arginin-2-N-yl)aspartate</text>
        <dbReference type="Rhea" id="RHEA:12845"/>
        <dbReference type="Rhea" id="RHEA-COMP:13728"/>
        <dbReference type="Rhea" id="RHEA-COMP:13734"/>
        <dbReference type="ChEBI" id="CHEBI:15377"/>
        <dbReference type="ChEBI" id="CHEBI:137986"/>
        <dbReference type="ChEBI" id="CHEBI:137991"/>
        <dbReference type="EC" id="3.4.15.6"/>
    </reaction>
</comment>
<dbReference type="NCBIfam" id="TIGR02069">
    <property type="entry name" value="cyanophycinase"/>
    <property type="match status" value="1"/>
</dbReference>
<accession>A0ABY8WBM1</accession>
<dbReference type="PIRSF" id="PIRSF032067">
    <property type="entry name" value="Cyanophycinase"/>
    <property type="match status" value="1"/>
</dbReference>
<dbReference type="CDD" id="cd03145">
    <property type="entry name" value="GAT1_cyanophycinase"/>
    <property type="match status" value="1"/>
</dbReference>
<dbReference type="GO" id="GO:0004180">
    <property type="term" value="F:carboxypeptidase activity"/>
    <property type="evidence" value="ECO:0007669"/>
    <property type="project" value="UniProtKB-KW"/>
</dbReference>
<organism evidence="10 11">
    <name type="scientific">Actinoplanes oblitus</name>
    <dbReference type="NCBI Taxonomy" id="3040509"/>
    <lineage>
        <taxon>Bacteria</taxon>
        <taxon>Bacillati</taxon>
        <taxon>Actinomycetota</taxon>
        <taxon>Actinomycetes</taxon>
        <taxon>Micromonosporales</taxon>
        <taxon>Micromonosporaceae</taxon>
        <taxon>Actinoplanes</taxon>
    </lineage>
</organism>
<keyword evidence="7 10" id="KW-0378">Hydrolase</keyword>
<dbReference type="EMBL" id="CP126980">
    <property type="protein sequence ID" value="WIM94742.1"/>
    <property type="molecule type" value="Genomic_DNA"/>
</dbReference>
<keyword evidence="8" id="KW-0720">Serine protease</keyword>
<keyword evidence="11" id="KW-1185">Reference proteome</keyword>
<evidence type="ECO:0000313" key="11">
    <source>
        <dbReference type="Proteomes" id="UP001240150"/>
    </source>
</evidence>
<dbReference type="EC" id="3.4.15.6" evidence="4"/>
<comment type="function">
    <text evidence="2">Exopeptidase that catalyzes the hydrolytic cleavage of multi-L-arginyl-poly-L-aspartic acid (cyanophycin; a water-insoluble reserve polymer) into aspartate-arginine dipeptides.</text>
</comment>
<comment type="similarity">
    <text evidence="3">Belongs to the peptidase S51 family.</text>
</comment>
<protein>
    <recommendedName>
        <fullName evidence="5">Cyanophycinase</fullName>
        <ecNumber evidence="4">3.4.15.6</ecNumber>
    </recommendedName>
</protein>
<evidence type="ECO:0000256" key="5">
    <source>
        <dbReference type="ARBA" id="ARBA00015719"/>
    </source>
</evidence>
<evidence type="ECO:0000256" key="9">
    <source>
        <dbReference type="SAM" id="MobiDB-lite"/>
    </source>
</evidence>
<evidence type="ECO:0000256" key="3">
    <source>
        <dbReference type="ARBA" id="ARBA00006534"/>
    </source>
</evidence>
<dbReference type="InterPro" id="IPR005320">
    <property type="entry name" value="Peptidase_S51"/>
</dbReference>
<evidence type="ECO:0000256" key="6">
    <source>
        <dbReference type="ARBA" id="ARBA00022670"/>
    </source>
</evidence>
<name>A0ABY8WBM1_9ACTN</name>
<dbReference type="SUPFAM" id="SSF52317">
    <property type="entry name" value="Class I glutamine amidotransferase-like"/>
    <property type="match status" value="1"/>
</dbReference>
<feature type="region of interest" description="Disordered" evidence="9">
    <location>
        <begin position="248"/>
        <end position="295"/>
    </location>
</feature>
<evidence type="ECO:0000256" key="1">
    <source>
        <dbReference type="ARBA" id="ARBA00001092"/>
    </source>
</evidence>
<keyword evidence="10" id="KW-0121">Carboxypeptidase</keyword>
<evidence type="ECO:0000313" key="10">
    <source>
        <dbReference type="EMBL" id="WIM94742.1"/>
    </source>
</evidence>
<dbReference type="InterPro" id="IPR011811">
    <property type="entry name" value="Peptidase_S51_cyanophycinase"/>
</dbReference>
<dbReference type="Proteomes" id="UP001240150">
    <property type="component" value="Chromosome"/>
</dbReference>
<evidence type="ECO:0000256" key="2">
    <source>
        <dbReference type="ARBA" id="ARBA00002039"/>
    </source>
</evidence>